<evidence type="ECO:0000256" key="1">
    <source>
        <dbReference type="ARBA" id="ARBA00001947"/>
    </source>
</evidence>
<feature type="compositionally biased region" description="Basic residues" evidence="7">
    <location>
        <begin position="73"/>
        <end position="83"/>
    </location>
</feature>
<dbReference type="AlphaFoldDB" id="A0A6N4R367"/>
<feature type="region of interest" description="Disordered" evidence="7">
    <location>
        <begin position="17"/>
        <end position="83"/>
    </location>
</feature>
<name>A0A6N4R367_BLAVI</name>
<evidence type="ECO:0000313" key="10">
    <source>
        <dbReference type="Proteomes" id="UP000320948"/>
    </source>
</evidence>
<dbReference type="PANTHER" id="PTHR22726">
    <property type="entry name" value="METALLOENDOPEPTIDASE OMA1"/>
    <property type="match status" value="1"/>
</dbReference>
<feature type="compositionally biased region" description="Pro residues" evidence="7">
    <location>
        <begin position="30"/>
        <end position="39"/>
    </location>
</feature>
<proteinExistence type="predicted"/>
<feature type="compositionally biased region" description="Basic residues" evidence="7">
    <location>
        <begin position="17"/>
        <end position="29"/>
    </location>
</feature>
<protein>
    <submittedName>
        <fullName evidence="9">Tetratricopeptide repeat protein</fullName>
    </submittedName>
</protein>
<keyword evidence="6" id="KW-0482">Metalloprotease</keyword>
<dbReference type="Proteomes" id="UP000320948">
    <property type="component" value="Unassembled WGS sequence"/>
</dbReference>
<evidence type="ECO:0000256" key="2">
    <source>
        <dbReference type="ARBA" id="ARBA00022670"/>
    </source>
</evidence>
<dbReference type="GO" id="GO:0016020">
    <property type="term" value="C:membrane"/>
    <property type="evidence" value="ECO:0007669"/>
    <property type="project" value="TreeGrafter"/>
</dbReference>
<dbReference type="InterPro" id="IPR001915">
    <property type="entry name" value="Peptidase_M48"/>
</dbReference>
<keyword evidence="5" id="KW-0862">Zinc</keyword>
<keyword evidence="4" id="KW-0378">Hydrolase</keyword>
<organism evidence="9 10">
    <name type="scientific">Blastochloris viridis</name>
    <name type="common">Rhodopseudomonas viridis</name>
    <dbReference type="NCBI Taxonomy" id="1079"/>
    <lineage>
        <taxon>Bacteria</taxon>
        <taxon>Pseudomonadati</taxon>
        <taxon>Pseudomonadota</taxon>
        <taxon>Alphaproteobacteria</taxon>
        <taxon>Hyphomicrobiales</taxon>
        <taxon>Blastochloridaceae</taxon>
        <taxon>Blastochloris</taxon>
    </lineage>
</organism>
<reference evidence="9 10" key="1">
    <citation type="journal article" date="2017" name="Nat. Commun.">
        <title>In situ click chemistry generation of cyclooxygenase-2 inhibitors.</title>
        <authorList>
            <person name="Bhardwaj A."/>
            <person name="Kaur J."/>
            <person name="Wuest M."/>
            <person name="Wuest F."/>
        </authorList>
    </citation>
    <scope>NUCLEOTIDE SEQUENCE [LARGE SCALE GENOMIC DNA]</scope>
    <source>
        <strain evidence="9">S2_018_000_R2_106</strain>
    </source>
</reference>
<evidence type="ECO:0000313" key="9">
    <source>
        <dbReference type="EMBL" id="TKW61290.1"/>
    </source>
</evidence>
<dbReference type="CDD" id="cd07324">
    <property type="entry name" value="M48C_Oma1-like"/>
    <property type="match status" value="1"/>
</dbReference>
<dbReference type="InterPro" id="IPR011990">
    <property type="entry name" value="TPR-like_helical_dom_sf"/>
</dbReference>
<evidence type="ECO:0000256" key="3">
    <source>
        <dbReference type="ARBA" id="ARBA00022723"/>
    </source>
</evidence>
<comment type="cofactor">
    <cofactor evidence="1">
        <name>Zn(2+)</name>
        <dbReference type="ChEBI" id="CHEBI:29105"/>
    </cofactor>
</comment>
<evidence type="ECO:0000256" key="5">
    <source>
        <dbReference type="ARBA" id="ARBA00022833"/>
    </source>
</evidence>
<evidence type="ECO:0000256" key="4">
    <source>
        <dbReference type="ARBA" id="ARBA00022801"/>
    </source>
</evidence>
<dbReference type="GO" id="GO:0046872">
    <property type="term" value="F:metal ion binding"/>
    <property type="evidence" value="ECO:0007669"/>
    <property type="project" value="UniProtKB-KW"/>
</dbReference>
<dbReference type="InterPro" id="IPR051156">
    <property type="entry name" value="Mito/Outer_Membr_Metalloprot"/>
</dbReference>
<dbReference type="Pfam" id="PF01435">
    <property type="entry name" value="Peptidase_M48"/>
    <property type="match status" value="1"/>
</dbReference>
<feature type="domain" description="Peptidase M48" evidence="8">
    <location>
        <begin position="222"/>
        <end position="397"/>
    </location>
</feature>
<dbReference type="Gene3D" id="3.30.2010.10">
    <property type="entry name" value="Metalloproteases ('zincins'), catalytic domain"/>
    <property type="match status" value="1"/>
</dbReference>
<accession>A0A6N4R367</accession>
<dbReference type="SUPFAM" id="SSF48452">
    <property type="entry name" value="TPR-like"/>
    <property type="match status" value="1"/>
</dbReference>
<evidence type="ECO:0000256" key="6">
    <source>
        <dbReference type="ARBA" id="ARBA00023049"/>
    </source>
</evidence>
<dbReference type="GO" id="GO:0004222">
    <property type="term" value="F:metalloendopeptidase activity"/>
    <property type="evidence" value="ECO:0007669"/>
    <property type="project" value="InterPro"/>
</dbReference>
<comment type="caution">
    <text evidence="9">The sequence shown here is derived from an EMBL/GenBank/DDBJ whole genome shotgun (WGS) entry which is preliminary data.</text>
</comment>
<dbReference type="PANTHER" id="PTHR22726:SF1">
    <property type="entry name" value="METALLOENDOPEPTIDASE OMA1, MITOCHONDRIAL"/>
    <property type="match status" value="1"/>
</dbReference>
<keyword evidence="3" id="KW-0479">Metal-binding</keyword>
<dbReference type="Pfam" id="PF13432">
    <property type="entry name" value="TPR_16"/>
    <property type="match status" value="2"/>
</dbReference>
<evidence type="ECO:0000259" key="8">
    <source>
        <dbReference type="Pfam" id="PF01435"/>
    </source>
</evidence>
<keyword evidence="2" id="KW-0645">Protease</keyword>
<dbReference type="EMBL" id="VAFM01000001">
    <property type="protein sequence ID" value="TKW61290.1"/>
    <property type="molecule type" value="Genomic_DNA"/>
</dbReference>
<evidence type="ECO:0000256" key="7">
    <source>
        <dbReference type="SAM" id="MobiDB-lite"/>
    </source>
</evidence>
<gene>
    <name evidence="9" type="ORF">DI628_01275</name>
</gene>
<dbReference type="Gene3D" id="1.25.40.10">
    <property type="entry name" value="Tetratricopeptide repeat domain"/>
    <property type="match status" value="1"/>
</dbReference>
<sequence length="617" mass="67280">MYHQLLLRLCGNRVHKTHSKILSKRRTPPPKRSPLPLHKPNPLRSKPQPAQARLPQTAALHPRSKTNAPKPRPAARYKRHKQRRLAHLPYRLPPVSKRCSMAEILLAPAPPPAPAFRPATSPRSLAAPPRLSCAARPVPASPLLPRPPAVRSLPAVCLTNAAVLRAKRSFGGRRTFQMIRFAHLRTFALCAITLIPGLASAQQLVLDEEFTQAAKTLAAPLRSTLAPNTNVNYVLVADPSINAFVTGENIVFIHSGLIEKAKNAGALQGVIAHELGHIAANHILQQEVHIKQAMLGSLATAALGMGAAAAGGGQAAAAIMMGGQAGAIQSLLAHTRTQEAEADNRALAALKSAGISAQGMVDMFTTLRTESQLSYDSPPPWLVTHPLPPERLATLTRATQNESDQLKSGLAKSEQSINFARLQAKVMALTSSPGSVLRKYRTSTEVDRYAKALAYVAQGNFPFADRHLSELLKAHPKDPFYRELEAKVALQKGDLGSAHVIYSDLVKEHPDYFLFRYQYAEILRNQEAFAEAIPHYKTVTRAWPEWADAWLGLGLCYGKLGRLAESHLARAQGFMVAPDANAARQSLALAKNYLKQKPDPDAEQWAAALQSRLDRMK</sequence>
<dbReference type="GO" id="GO:0051603">
    <property type="term" value="P:proteolysis involved in protein catabolic process"/>
    <property type="evidence" value="ECO:0007669"/>
    <property type="project" value="TreeGrafter"/>
</dbReference>